<evidence type="ECO:0000313" key="4">
    <source>
        <dbReference type="EMBL" id="KAG2205013.1"/>
    </source>
</evidence>
<dbReference type="OrthoDB" id="439943at2759"/>
<keyword evidence="5" id="KW-1185">Reference proteome</keyword>
<evidence type="ECO:0000256" key="1">
    <source>
        <dbReference type="ARBA" id="ARBA00007677"/>
    </source>
</evidence>
<sequence length="447" mass="52972">MVHLQDNPFHADSVTSPNAKTSYQRRRFYKLSIRVALICVLSTVCYFVGRSVHWDSFSEVYGFDPRDVDFVQYFCNQPFNLASDNAYEQLQEEVEPIEPIAIEHARTRYLRPETPADTFIPKGVWDNLPVKGAYYMVVRNEKLQDARSVIKSMEDHMINGTRYPWVILNNQHFTKEFRTYIKKVTTAPVFFGKIDLEAWEYPHWIDVPQAEYLMLNQEMNMDVEYTWRVEPGADYSCEMNDDKFLKMKEDKKKLGFVLTMREASASIPTLWTRVNEFRELYPQHILPPNTTIYPWIYDMEEDYYNFCHFWSNFQLADLSFFRSEAYQKYFEYLDSTGNFFYERWSDAPVQTIAAALFLKKEEIQFFNEIGYTHSIATHCPYSESLLRKCSCDVTTNYGKYLCIYFYFYQDSCTKDLLRLIDPQTVVAMTKFVKAKKIEVPSRIESPP</sequence>
<comment type="caution">
    <text evidence="4">The sequence shown here is derived from an EMBL/GenBank/DDBJ whole genome shotgun (WGS) entry which is preliminary data.</text>
</comment>
<dbReference type="PANTHER" id="PTHR31121:SF6">
    <property type="entry name" value="ALPHA-1,2 MANNOSYLTRANSFERASE KTR1"/>
    <property type="match status" value="1"/>
</dbReference>
<dbReference type="Pfam" id="PF01793">
    <property type="entry name" value="Glyco_transf_15"/>
    <property type="match status" value="2"/>
</dbReference>
<keyword evidence="2" id="KW-0808">Transferase</keyword>
<dbReference type="EMBL" id="JAEPRD010000040">
    <property type="protein sequence ID" value="KAG2205013.1"/>
    <property type="molecule type" value="Genomic_DNA"/>
</dbReference>
<dbReference type="InterPro" id="IPR002685">
    <property type="entry name" value="Glyco_trans_15"/>
</dbReference>
<dbReference type="GO" id="GO:0000026">
    <property type="term" value="F:alpha-1,2-mannosyltransferase activity"/>
    <property type="evidence" value="ECO:0007669"/>
    <property type="project" value="TreeGrafter"/>
</dbReference>
<gene>
    <name evidence="4" type="ORF">INT47_002637</name>
</gene>
<dbReference type="GO" id="GO:0006487">
    <property type="term" value="P:protein N-linked glycosylation"/>
    <property type="evidence" value="ECO:0007669"/>
    <property type="project" value="TreeGrafter"/>
</dbReference>
<dbReference type="GO" id="GO:0016020">
    <property type="term" value="C:membrane"/>
    <property type="evidence" value="ECO:0007669"/>
    <property type="project" value="InterPro"/>
</dbReference>
<proteinExistence type="inferred from homology"/>
<accession>A0A8H7V6C8</accession>
<dbReference type="AlphaFoldDB" id="A0A8H7V6C8"/>
<comment type="similarity">
    <text evidence="1">Belongs to the glycosyltransferase 15 family.</text>
</comment>
<dbReference type="Gene3D" id="3.90.550.10">
    <property type="entry name" value="Spore Coat Polysaccharide Biosynthesis Protein SpsA, Chain A"/>
    <property type="match status" value="1"/>
</dbReference>
<organism evidence="4 5">
    <name type="scientific">Mucor saturninus</name>
    <dbReference type="NCBI Taxonomy" id="64648"/>
    <lineage>
        <taxon>Eukaryota</taxon>
        <taxon>Fungi</taxon>
        <taxon>Fungi incertae sedis</taxon>
        <taxon>Mucoromycota</taxon>
        <taxon>Mucoromycotina</taxon>
        <taxon>Mucoromycetes</taxon>
        <taxon>Mucorales</taxon>
        <taxon>Mucorineae</taxon>
        <taxon>Mucoraceae</taxon>
        <taxon>Mucor</taxon>
    </lineage>
</organism>
<feature type="transmembrane region" description="Helical" evidence="3">
    <location>
        <begin position="31"/>
        <end position="49"/>
    </location>
</feature>
<dbReference type="GO" id="GO:0005794">
    <property type="term" value="C:Golgi apparatus"/>
    <property type="evidence" value="ECO:0007669"/>
    <property type="project" value="TreeGrafter"/>
</dbReference>
<keyword evidence="3" id="KW-1133">Transmembrane helix</keyword>
<dbReference type="SUPFAM" id="SSF53448">
    <property type="entry name" value="Nucleotide-diphospho-sugar transferases"/>
    <property type="match status" value="1"/>
</dbReference>
<reference evidence="4" key="1">
    <citation type="submission" date="2020-12" db="EMBL/GenBank/DDBJ databases">
        <title>Metabolic potential, ecology and presence of endohyphal bacteria is reflected in genomic diversity of Mucoromycotina.</title>
        <authorList>
            <person name="Muszewska A."/>
            <person name="Okrasinska A."/>
            <person name="Steczkiewicz K."/>
            <person name="Drgas O."/>
            <person name="Orlowska M."/>
            <person name="Perlinska-Lenart U."/>
            <person name="Aleksandrzak-Piekarczyk T."/>
            <person name="Szatraj K."/>
            <person name="Zielenkiewicz U."/>
            <person name="Pilsyk S."/>
            <person name="Malc E."/>
            <person name="Mieczkowski P."/>
            <person name="Kruszewska J.S."/>
            <person name="Biernat P."/>
            <person name="Pawlowska J."/>
        </authorList>
    </citation>
    <scope>NUCLEOTIDE SEQUENCE</scope>
    <source>
        <strain evidence="4">WA0000017839</strain>
    </source>
</reference>
<evidence type="ECO:0000256" key="3">
    <source>
        <dbReference type="SAM" id="Phobius"/>
    </source>
</evidence>
<dbReference type="InterPro" id="IPR029044">
    <property type="entry name" value="Nucleotide-diphossugar_trans"/>
</dbReference>
<evidence type="ECO:0000256" key="2">
    <source>
        <dbReference type="ARBA" id="ARBA00022679"/>
    </source>
</evidence>
<keyword evidence="3" id="KW-0472">Membrane</keyword>
<dbReference type="Proteomes" id="UP000603453">
    <property type="component" value="Unassembled WGS sequence"/>
</dbReference>
<keyword evidence="3" id="KW-0812">Transmembrane</keyword>
<protein>
    <submittedName>
        <fullName evidence="4">Uncharacterized protein</fullName>
    </submittedName>
</protein>
<name>A0A8H7V6C8_9FUNG</name>
<dbReference type="PANTHER" id="PTHR31121">
    <property type="entry name" value="ALPHA-1,2 MANNOSYLTRANSFERASE KTR1"/>
    <property type="match status" value="1"/>
</dbReference>
<dbReference type="GO" id="GO:0000032">
    <property type="term" value="P:cell wall mannoprotein biosynthetic process"/>
    <property type="evidence" value="ECO:0007669"/>
    <property type="project" value="TreeGrafter"/>
</dbReference>
<evidence type="ECO:0000313" key="5">
    <source>
        <dbReference type="Proteomes" id="UP000603453"/>
    </source>
</evidence>